<proteinExistence type="predicted"/>
<keyword evidence="3" id="KW-1185">Reference proteome</keyword>
<evidence type="ECO:0000256" key="1">
    <source>
        <dbReference type="SAM" id="MobiDB-lite"/>
    </source>
</evidence>
<evidence type="ECO:0000313" key="2">
    <source>
        <dbReference type="EMBL" id="MCP2344122.1"/>
    </source>
</evidence>
<feature type="region of interest" description="Disordered" evidence="1">
    <location>
        <begin position="1"/>
        <end position="23"/>
    </location>
</feature>
<protein>
    <recommendedName>
        <fullName evidence="4">Glycosyltransferase</fullName>
    </recommendedName>
</protein>
<dbReference type="Proteomes" id="UP001320766">
    <property type="component" value="Unassembled WGS sequence"/>
</dbReference>
<sequence length="69" mass="7029">MTPAPGSRGGAAGDPRVAHSADDARAQAVTATYPDVDVVALCENLGAVGRDIGARRLDTPYVAFADDDT</sequence>
<dbReference type="RefSeq" id="WP_253765088.1">
    <property type="nucleotide sequence ID" value="NZ_BAAAVE010000024.1"/>
</dbReference>
<organism evidence="2 3">
    <name type="scientific">Nonomuraea roseoviolacea subsp. carminata</name>
    <dbReference type="NCBI Taxonomy" id="160689"/>
    <lineage>
        <taxon>Bacteria</taxon>
        <taxon>Bacillati</taxon>
        <taxon>Actinomycetota</taxon>
        <taxon>Actinomycetes</taxon>
        <taxon>Streptosporangiales</taxon>
        <taxon>Streptosporangiaceae</taxon>
        <taxon>Nonomuraea</taxon>
    </lineage>
</organism>
<reference evidence="2 3" key="1">
    <citation type="submission" date="2022-06" db="EMBL/GenBank/DDBJ databases">
        <title>Sequencing the genomes of 1000 actinobacteria strains.</title>
        <authorList>
            <person name="Klenk H.-P."/>
        </authorList>
    </citation>
    <scope>NUCLEOTIDE SEQUENCE [LARGE SCALE GENOMIC DNA]</scope>
    <source>
        <strain evidence="2 3">DSM 44170</strain>
    </source>
</reference>
<evidence type="ECO:0008006" key="4">
    <source>
        <dbReference type="Google" id="ProtNLM"/>
    </source>
</evidence>
<comment type="caution">
    <text evidence="2">The sequence shown here is derived from an EMBL/GenBank/DDBJ whole genome shotgun (WGS) entry which is preliminary data.</text>
</comment>
<evidence type="ECO:0000313" key="3">
    <source>
        <dbReference type="Proteomes" id="UP001320766"/>
    </source>
</evidence>
<dbReference type="EMBL" id="JAMZEC010000001">
    <property type="protein sequence ID" value="MCP2344122.1"/>
    <property type="molecule type" value="Genomic_DNA"/>
</dbReference>
<gene>
    <name evidence="2" type="ORF">HD595_000244</name>
</gene>
<accession>A0ABT1JRZ9</accession>
<name>A0ABT1JRZ9_9ACTN</name>